<dbReference type="PANTHER" id="PTHR33295:SF7">
    <property type="entry name" value="ATPASE"/>
    <property type="match status" value="1"/>
</dbReference>
<evidence type="ECO:0000313" key="5">
    <source>
        <dbReference type="Proteomes" id="UP001209476"/>
    </source>
</evidence>
<feature type="domain" description="DUF4143" evidence="2">
    <location>
        <begin position="231"/>
        <end position="398"/>
    </location>
</feature>
<proteinExistence type="predicted"/>
<dbReference type="Pfam" id="PF13635">
    <property type="entry name" value="DUF4143"/>
    <property type="match status" value="1"/>
</dbReference>
<accession>A0AAP3BPP7</accession>
<dbReference type="InterPro" id="IPR041682">
    <property type="entry name" value="AAA_14"/>
</dbReference>
<dbReference type="EMBL" id="JAPDUM010000001">
    <property type="protein sequence ID" value="MCW4164144.1"/>
    <property type="molecule type" value="Genomic_DNA"/>
</dbReference>
<name>A0AAP3BPP7_9BACT</name>
<dbReference type="RefSeq" id="WP_153072887.1">
    <property type="nucleotide sequence ID" value="NZ_JAPDUK010000001.1"/>
</dbReference>
<dbReference type="InterPro" id="IPR025420">
    <property type="entry name" value="DUF4143"/>
</dbReference>
<organism evidence="4 5">
    <name type="scientific">Segatella copri</name>
    <dbReference type="NCBI Taxonomy" id="165179"/>
    <lineage>
        <taxon>Bacteria</taxon>
        <taxon>Pseudomonadati</taxon>
        <taxon>Bacteroidota</taxon>
        <taxon>Bacteroidia</taxon>
        <taxon>Bacteroidales</taxon>
        <taxon>Prevotellaceae</taxon>
        <taxon>Segatella</taxon>
    </lineage>
</organism>
<feature type="domain" description="AAA" evidence="1">
    <location>
        <begin position="25"/>
        <end position="158"/>
    </location>
</feature>
<dbReference type="Gene3D" id="3.40.50.300">
    <property type="entry name" value="P-loop containing nucleotide triphosphate hydrolases"/>
    <property type="match status" value="1"/>
</dbReference>
<evidence type="ECO:0000259" key="1">
    <source>
        <dbReference type="Pfam" id="PF13173"/>
    </source>
</evidence>
<dbReference type="EMBL" id="JAPDVD010000001">
    <property type="protein sequence ID" value="MCW4138601.1"/>
    <property type="molecule type" value="Genomic_DNA"/>
</dbReference>
<dbReference type="PANTHER" id="PTHR33295">
    <property type="entry name" value="ATPASE"/>
    <property type="match status" value="1"/>
</dbReference>
<dbReference type="InterPro" id="IPR027417">
    <property type="entry name" value="P-loop_NTPase"/>
</dbReference>
<dbReference type="SUPFAM" id="SSF52540">
    <property type="entry name" value="P-loop containing nucleoside triphosphate hydrolases"/>
    <property type="match status" value="1"/>
</dbReference>
<dbReference type="Pfam" id="PF13173">
    <property type="entry name" value="AAA_14"/>
    <property type="match status" value="1"/>
</dbReference>
<gene>
    <name evidence="4" type="ORF">ONS98_02670</name>
    <name evidence="3" type="ORF">ONT01_12670</name>
</gene>
<reference evidence="4" key="1">
    <citation type="submission" date="2022-11" db="EMBL/GenBank/DDBJ databases">
        <title>Genomic repertoires linked with pathogenic potency of arthritogenic Prevotella copri isolated from the gut of rheumatoid arthritis patients.</title>
        <authorList>
            <person name="Nii T."/>
            <person name="Maeda Y."/>
            <person name="Motooka D."/>
            <person name="Naito M."/>
            <person name="Matsumoto Y."/>
            <person name="Ogawa T."/>
            <person name="Oguro-Igashira E."/>
            <person name="Kishikawa T."/>
            <person name="Yamashita M."/>
            <person name="Koizumi S."/>
            <person name="Kurakawa T."/>
            <person name="Okumura R."/>
            <person name="Kayama H."/>
            <person name="Murakami M."/>
            <person name="Sakaguchi T."/>
            <person name="Das B."/>
            <person name="Nakamura S."/>
            <person name="Okada Y."/>
            <person name="Kumanogoh A."/>
            <person name="Takeda K."/>
        </authorList>
    </citation>
    <scope>NUCLEOTIDE SEQUENCE</scope>
    <source>
        <strain evidence="3">H105_2-2</strain>
        <strain evidence="4">RA-N001-16</strain>
    </source>
</reference>
<dbReference type="Proteomes" id="UP001208620">
    <property type="component" value="Unassembled WGS sequence"/>
</dbReference>
<evidence type="ECO:0000313" key="3">
    <source>
        <dbReference type="EMBL" id="MCW4138601.1"/>
    </source>
</evidence>
<dbReference type="Proteomes" id="UP001209476">
    <property type="component" value="Unassembled WGS sequence"/>
</dbReference>
<dbReference type="AlphaFoldDB" id="A0AAP3BPP7"/>
<comment type="caution">
    <text evidence="4">The sequence shown here is derived from an EMBL/GenBank/DDBJ whole genome shotgun (WGS) entry which is preliminary data.</text>
</comment>
<sequence length="445" mass="51498">MANIVFERKIYDKMLAWKQERQGKTALLIKGARRIGKSTIVRTFAGREYKSYILIDFSMASKAVTDLFEDLMNLDFIFLRLQSIYQVVLEKRKSVIIFDEVQLCPKARQAIKHLVADGRYDYIETGSLISIKKNVANIIIPSEETRLEMYPMDFEEFCWALGDKVTMPLLKQFFDSRIPLEAAHRETMRRLRLYMLVGGMPQAVKEYLETNNLSKTDAVKREILELYLDDFRKIDNSGRAAKLFANIPAQLNNNASRYQVASVLDDSERKNIMGILEEMKDSMVVNFAYHANDPNVGLALHSDGNFYKMFTADTGLFVTLAFWDKDHTENIIYEKLLSDKLSSDMGYVYENLVAQMLVASGNKLYYYTFPHATSHKSYEVDFLLSRGKKIYPIEVKSSGYNTHKSLDEFCAKYSDRIDKRYLLYTKDLKKDGQTLLLPIYMTPLL</sequence>
<protein>
    <submittedName>
        <fullName evidence="4">AAA family ATPase</fullName>
    </submittedName>
</protein>
<evidence type="ECO:0000313" key="4">
    <source>
        <dbReference type="EMBL" id="MCW4164144.1"/>
    </source>
</evidence>
<evidence type="ECO:0000259" key="2">
    <source>
        <dbReference type="Pfam" id="PF13635"/>
    </source>
</evidence>